<evidence type="ECO:0000313" key="2">
    <source>
        <dbReference type="Proteomes" id="UP000199520"/>
    </source>
</evidence>
<accession>A0A1I4HK71</accession>
<name>A0A1I4HK71_9FIRM</name>
<keyword evidence="2" id="KW-1185">Reference proteome</keyword>
<gene>
    <name evidence="1" type="ORF">SAMN04490355_100456</name>
</gene>
<evidence type="ECO:0000313" key="1">
    <source>
        <dbReference type="EMBL" id="SFL42639.1"/>
    </source>
</evidence>
<dbReference type="RefSeq" id="WP_090932802.1">
    <property type="nucleotide sequence ID" value="NZ_FOTS01000004.1"/>
</dbReference>
<dbReference type="OrthoDB" id="1683160at2"/>
<sequence length="131" mass="15237">MDGMICSNCHTWMTLQTKNCPDCNADIIMDGERKNVIDRIQPNCLIYRYDGSDLLEAGVVIKQLKVNMKVATKLREYSNPLLVPKHNVYAFNQNLYSSIQSLRNERTATMVRFDQLIKSHWQNLIPYEPIE</sequence>
<dbReference type="AlphaFoldDB" id="A0A1I4HK71"/>
<dbReference type="Proteomes" id="UP000199520">
    <property type="component" value="Unassembled WGS sequence"/>
</dbReference>
<proteinExistence type="predicted"/>
<dbReference type="EMBL" id="FOTS01000004">
    <property type="protein sequence ID" value="SFL42639.1"/>
    <property type="molecule type" value="Genomic_DNA"/>
</dbReference>
<organism evidence="1 2">
    <name type="scientific">Pelosinus propionicus DSM 13327</name>
    <dbReference type="NCBI Taxonomy" id="1123291"/>
    <lineage>
        <taxon>Bacteria</taxon>
        <taxon>Bacillati</taxon>
        <taxon>Bacillota</taxon>
        <taxon>Negativicutes</taxon>
        <taxon>Selenomonadales</taxon>
        <taxon>Sporomusaceae</taxon>
        <taxon>Pelosinus</taxon>
    </lineage>
</organism>
<reference evidence="2" key="1">
    <citation type="submission" date="2016-10" db="EMBL/GenBank/DDBJ databases">
        <authorList>
            <person name="Varghese N."/>
            <person name="Submissions S."/>
        </authorList>
    </citation>
    <scope>NUCLEOTIDE SEQUENCE [LARGE SCALE GENOMIC DNA]</scope>
    <source>
        <strain evidence="2">DSM 13327</strain>
    </source>
</reference>
<protein>
    <submittedName>
        <fullName evidence="1">Uncharacterized protein</fullName>
    </submittedName>
</protein>